<feature type="transmembrane region" description="Helical" evidence="6">
    <location>
        <begin position="58"/>
        <end position="78"/>
    </location>
</feature>
<dbReference type="GO" id="GO:0016020">
    <property type="term" value="C:membrane"/>
    <property type="evidence" value="ECO:0007669"/>
    <property type="project" value="UniProtKB-SubCell"/>
</dbReference>
<dbReference type="PROSITE" id="PS50801">
    <property type="entry name" value="STAS"/>
    <property type="match status" value="1"/>
</dbReference>
<accession>A0AAE4MJP7</accession>
<protein>
    <recommendedName>
        <fullName evidence="7">STAS domain-containing protein</fullName>
    </recommendedName>
</protein>
<feature type="transmembrane region" description="Helical" evidence="6">
    <location>
        <begin position="386"/>
        <end position="417"/>
    </location>
</feature>
<keyword evidence="4 6" id="KW-0472">Membrane</keyword>
<feature type="domain" description="STAS" evidence="7">
    <location>
        <begin position="441"/>
        <end position="556"/>
    </location>
</feature>
<evidence type="ECO:0000256" key="5">
    <source>
        <dbReference type="SAM" id="MobiDB-lite"/>
    </source>
</evidence>
<evidence type="ECO:0000256" key="6">
    <source>
        <dbReference type="SAM" id="Phobius"/>
    </source>
</evidence>
<feature type="transmembrane region" description="Helical" evidence="6">
    <location>
        <begin position="246"/>
        <end position="266"/>
    </location>
</feature>
<dbReference type="Proteomes" id="UP001271789">
    <property type="component" value="Unassembled WGS sequence"/>
</dbReference>
<evidence type="ECO:0000256" key="3">
    <source>
        <dbReference type="ARBA" id="ARBA00022989"/>
    </source>
</evidence>
<feature type="transmembrane region" description="Helical" evidence="6">
    <location>
        <begin position="98"/>
        <end position="119"/>
    </location>
</feature>
<dbReference type="InterPro" id="IPR011547">
    <property type="entry name" value="SLC26A/SulP_dom"/>
</dbReference>
<feature type="compositionally biased region" description="Acidic residues" evidence="5">
    <location>
        <begin position="650"/>
        <end position="661"/>
    </location>
</feature>
<comment type="subcellular location">
    <subcellularLocation>
        <location evidence="1">Membrane</location>
        <topology evidence="1">Multi-pass membrane protein</topology>
    </subcellularLocation>
</comment>
<feature type="transmembrane region" description="Helical" evidence="6">
    <location>
        <begin position="131"/>
        <end position="151"/>
    </location>
</feature>
<feature type="compositionally biased region" description="Basic and acidic residues" evidence="5">
    <location>
        <begin position="572"/>
        <end position="583"/>
    </location>
</feature>
<evidence type="ECO:0000313" key="9">
    <source>
        <dbReference type="Proteomes" id="UP001271789"/>
    </source>
</evidence>
<feature type="transmembrane region" description="Helical" evidence="6">
    <location>
        <begin position="171"/>
        <end position="196"/>
    </location>
</feature>
<dbReference type="CDD" id="cd07042">
    <property type="entry name" value="STAS_SulP_like_sulfate_transporter"/>
    <property type="match status" value="1"/>
</dbReference>
<dbReference type="InterPro" id="IPR001902">
    <property type="entry name" value="SLC26A/SulP_fam"/>
</dbReference>
<dbReference type="Pfam" id="PF01740">
    <property type="entry name" value="STAS"/>
    <property type="match status" value="1"/>
</dbReference>
<evidence type="ECO:0000256" key="1">
    <source>
        <dbReference type="ARBA" id="ARBA00004141"/>
    </source>
</evidence>
<evidence type="ECO:0000259" key="7">
    <source>
        <dbReference type="PROSITE" id="PS50801"/>
    </source>
</evidence>
<dbReference type="InterPro" id="IPR036513">
    <property type="entry name" value="STAS_dom_sf"/>
</dbReference>
<dbReference type="InterPro" id="IPR002645">
    <property type="entry name" value="STAS_dom"/>
</dbReference>
<dbReference type="GO" id="GO:0055085">
    <property type="term" value="P:transmembrane transport"/>
    <property type="evidence" value="ECO:0007669"/>
    <property type="project" value="InterPro"/>
</dbReference>
<feature type="transmembrane region" description="Helical" evidence="6">
    <location>
        <begin position="208"/>
        <end position="226"/>
    </location>
</feature>
<dbReference type="AlphaFoldDB" id="A0AAE4MJP7"/>
<dbReference type="EMBL" id="JAWDKD010000003">
    <property type="protein sequence ID" value="MDV0446403.1"/>
    <property type="molecule type" value="Genomic_DNA"/>
</dbReference>
<feature type="transmembrane region" description="Helical" evidence="6">
    <location>
        <begin position="33"/>
        <end position="51"/>
    </location>
</feature>
<keyword evidence="2 6" id="KW-0812">Transmembrane</keyword>
<feature type="transmembrane region" description="Helical" evidence="6">
    <location>
        <begin position="356"/>
        <end position="374"/>
    </location>
</feature>
<reference evidence="8" key="1">
    <citation type="submission" date="2023-06" db="EMBL/GenBank/DDBJ databases">
        <title>Genome sequence of Methanosarcinaceae archaeon Ag5.</title>
        <authorList>
            <person name="Protasov E."/>
            <person name="Platt K."/>
            <person name="Poehlein A."/>
            <person name="Daniel R."/>
            <person name="Brune A."/>
        </authorList>
    </citation>
    <scope>NUCLEOTIDE SEQUENCE</scope>
    <source>
        <strain evidence="8">Ag5</strain>
    </source>
</reference>
<keyword evidence="3 6" id="KW-1133">Transmembrane helix</keyword>
<feature type="region of interest" description="Disordered" evidence="5">
    <location>
        <begin position="572"/>
        <end position="661"/>
    </location>
</feature>
<dbReference type="RefSeq" id="WP_338098787.1">
    <property type="nucleotide sequence ID" value="NZ_JAWDKD010000003.1"/>
</dbReference>
<name>A0AAE4MJP7_9EURY</name>
<feature type="compositionally biased region" description="Basic and acidic residues" evidence="5">
    <location>
        <begin position="623"/>
        <end position="644"/>
    </location>
</feature>
<evidence type="ECO:0000313" key="8">
    <source>
        <dbReference type="EMBL" id="MDV0446403.1"/>
    </source>
</evidence>
<sequence>MPEPKNASKFDINDIPSRASNYFKKSFTFDLKSGFITAIVALPLAIGFAIASGVEPYMGVYTAIVAGFLGSLLGGSQFSITGPTGAMGVVVLAAMTKYGMEGLFLATLLAGLIQILLGIFKVGKLAKFMPLPIMSGFTGGIGLLIVFGQIPNALGLTIPVHEYSYQTLFDVLQHIDGVSIVAILITIGTAIIMLYMTRFTKNRKYLSSVPPTIVALIISLCLVYFFGLDIPTIGAIPTKLPTFSFFNITFGLAMNVLPYAVTLALLGTIESLMCAVVCDGMTATKHNSDRELMAQGVTKIITPFFGGLPSTAAVSRSVVNIREGAKTRASGMMHAFFILIFMVFFGSLALYLPKAFVAGILICIGARMVNLHELKLIYKNDRFEAAIFIITMFLTVFTDLIFAMEVGILLTMVNFLYDMTKATSIETVEEHDSDDRIHEIMNLNEQYKEKLAIYTINGPFFFGAMNVFDHKVNAILPTKKDVIIIRMRFVPYVDSTATMRLNDFIESRHKEKRYVIITGLRTVVKKNLLRNETFEKHVRQKEVYLFDSTEKAVEYAKAELFPLLDKREPKKIQVTEETEKTESDAIESETAGSKETGAEYSGKTAAEIKNSENVQEAETEAVDGTKPKVKIEYDPEAEMSKKSENPAGLSEDDLEDLLDRH</sequence>
<proteinExistence type="predicted"/>
<evidence type="ECO:0000256" key="4">
    <source>
        <dbReference type="ARBA" id="ARBA00023136"/>
    </source>
</evidence>
<evidence type="ECO:0000256" key="2">
    <source>
        <dbReference type="ARBA" id="ARBA00022692"/>
    </source>
</evidence>
<feature type="transmembrane region" description="Helical" evidence="6">
    <location>
        <begin position="331"/>
        <end position="350"/>
    </location>
</feature>
<comment type="caution">
    <text evidence="8">The sequence shown here is derived from an EMBL/GenBank/DDBJ whole genome shotgun (WGS) entry which is preliminary data.</text>
</comment>
<dbReference type="SUPFAM" id="SSF52091">
    <property type="entry name" value="SpoIIaa-like"/>
    <property type="match status" value="1"/>
</dbReference>
<keyword evidence="9" id="KW-1185">Reference proteome</keyword>
<dbReference type="PANTHER" id="PTHR11814">
    <property type="entry name" value="SULFATE TRANSPORTER"/>
    <property type="match status" value="1"/>
</dbReference>
<gene>
    <name evidence="8" type="ORF">MsAg5_02360</name>
</gene>
<dbReference type="Gene3D" id="3.30.750.24">
    <property type="entry name" value="STAS domain"/>
    <property type="match status" value="1"/>
</dbReference>
<dbReference type="Pfam" id="PF00916">
    <property type="entry name" value="Sulfate_transp"/>
    <property type="match status" value="1"/>
</dbReference>
<organism evidence="8 9">
    <name type="scientific">Methanolapillus africanus</name>
    <dbReference type="NCBI Taxonomy" id="3028297"/>
    <lineage>
        <taxon>Archaea</taxon>
        <taxon>Methanobacteriati</taxon>
        <taxon>Methanobacteriota</taxon>
        <taxon>Stenosarchaea group</taxon>
        <taxon>Methanomicrobia</taxon>
        <taxon>Methanosarcinales</taxon>
        <taxon>Methanosarcinaceae</taxon>
        <taxon>Methanolapillus</taxon>
    </lineage>
</organism>